<comment type="caution">
    <text evidence="7">The sequence shown here is derived from an EMBL/GenBank/DDBJ whole genome shotgun (WGS) entry which is preliminary data.</text>
</comment>
<feature type="domain" description="Protein kinase" evidence="6">
    <location>
        <begin position="86"/>
        <end position="336"/>
    </location>
</feature>
<evidence type="ECO:0000256" key="2">
    <source>
        <dbReference type="ARBA" id="ARBA00022741"/>
    </source>
</evidence>
<dbReference type="Gene3D" id="1.25.40.10">
    <property type="entry name" value="Tetratricopeptide repeat domain"/>
    <property type="match status" value="2"/>
</dbReference>
<keyword evidence="1 7" id="KW-0808">Transferase</keyword>
<sequence length="737" mass="80448">MTDASASRAQQHARIKRLYMEVVDLPDRAAQLAALAGSGVSPDDQVAVLRLLGHTGETTHFAAPVARASAMWLGQELPMGTQLGAWRLIKPLGEGGMGRVYLAERADGAYEQQAAVKLVRLASSPHAAERFTRERQILAGLDHPHIARLLDGGQTSEGWPFLVMEFVDGERIDTWCQQRQLDLTQRLALMQSLCEALTYAHRSLVIHCDLKPANVLVDRSGRLRLLDFGIAHLEGDEAGPAGLTPGYASPEQLAGRAPTTASDVYSLGRLLTELCMPVAGRRRTELQAIVSKATALLPEQRYADAAALAADLRRLLSHRPLEALGRAPLYSARKLLRRRWPWALAGCLALVGTSAFTWRLAAERDRALAAEQRAHAEAQAAQAVSDFLTDLFNKADSWNSKRASEVRAVELIERGEVRVLGELKDQPALRAPLLDTLGHVRENLGHTENATRLYAEAIATHQSLGRLDRLPALYNALTFTQNRLGRYRAALRTIEAWQRLGTIEGSDDVSNLDNALGTVLTNLGRIDEARRYLEHSLQARGESPDALQGPPRTVRGFHLTSNLALTELAAGNGPRAELLMRRALLPEDASAFRRHSVLAMSLMLQGRGAEALAEFDRADRAAVRDFGEVNGNRHRVLRDHGWALLQLGRAPDAVRVLRLALLCAEEGEAHGPLAAMTRSRLAEALAATGALTEAASEHEAALQLAASQEADGDPLGLTLIRQRHQVFMAQHGARLKP</sequence>
<dbReference type="PANTHER" id="PTHR43289:SF34">
    <property type="entry name" value="SERINE_THREONINE-PROTEIN KINASE YBDM-RELATED"/>
    <property type="match status" value="1"/>
</dbReference>
<evidence type="ECO:0000256" key="3">
    <source>
        <dbReference type="ARBA" id="ARBA00022777"/>
    </source>
</evidence>
<dbReference type="PANTHER" id="PTHR43289">
    <property type="entry name" value="MITOGEN-ACTIVATED PROTEIN KINASE KINASE KINASE 20-RELATED"/>
    <property type="match status" value="1"/>
</dbReference>
<accession>A0ABV0G2D6</accession>
<organism evidence="7 8">
    <name type="scientific">Roseateles paludis</name>
    <dbReference type="NCBI Taxonomy" id="3145238"/>
    <lineage>
        <taxon>Bacteria</taxon>
        <taxon>Pseudomonadati</taxon>
        <taxon>Pseudomonadota</taxon>
        <taxon>Betaproteobacteria</taxon>
        <taxon>Burkholderiales</taxon>
        <taxon>Sphaerotilaceae</taxon>
        <taxon>Roseateles</taxon>
    </lineage>
</organism>
<dbReference type="InterPro" id="IPR000719">
    <property type="entry name" value="Prot_kinase_dom"/>
</dbReference>
<dbReference type="InterPro" id="IPR011990">
    <property type="entry name" value="TPR-like_helical_dom_sf"/>
</dbReference>
<evidence type="ECO:0000256" key="4">
    <source>
        <dbReference type="ARBA" id="ARBA00022840"/>
    </source>
</evidence>
<dbReference type="Pfam" id="PF00069">
    <property type="entry name" value="Pkinase"/>
    <property type="match status" value="1"/>
</dbReference>
<dbReference type="CDD" id="cd14014">
    <property type="entry name" value="STKc_PknB_like"/>
    <property type="match status" value="1"/>
</dbReference>
<dbReference type="PROSITE" id="PS50011">
    <property type="entry name" value="PROTEIN_KINASE_DOM"/>
    <property type="match status" value="1"/>
</dbReference>
<dbReference type="GO" id="GO:0004674">
    <property type="term" value="F:protein serine/threonine kinase activity"/>
    <property type="evidence" value="ECO:0007669"/>
    <property type="project" value="UniProtKB-EC"/>
</dbReference>
<dbReference type="Proteomes" id="UP001495147">
    <property type="component" value="Unassembled WGS sequence"/>
</dbReference>
<dbReference type="InterPro" id="IPR008271">
    <property type="entry name" value="Ser/Thr_kinase_AS"/>
</dbReference>
<dbReference type="SUPFAM" id="SSF56112">
    <property type="entry name" value="Protein kinase-like (PK-like)"/>
    <property type="match status" value="1"/>
</dbReference>
<feature type="binding site" evidence="5">
    <location>
        <position position="117"/>
    </location>
    <ligand>
        <name>ATP</name>
        <dbReference type="ChEBI" id="CHEBI:30616"/>
    </ligand>
</feature>
<keyword evidence="3 7" id="KW-0418">Kinase</keyword>
<reference evidence="7 8" key="1">
    <citation type="submission" date="2024-05" db="EMBL/GenBank/DDBJ databases">
        <title>Roseateles sp. DJS-2-20 16S ribosomal RNA gene Genome sequencing and assembly.</title>
        <authorList>
            <person name="Woo H."/>
        </authorList>
    </citation>
    <scope>NUCLEOTIDE SEQUENCE [LARGE SCALE GENOMIC DNA]</scope>
    <source>
        <strain evidence="7 8">DJS-2-20</strain>
    </source>
</reference>
<evidence type="ECO:0000256" key="1">
    <source>
        <dbReference type="ARBA" id="ARBA00022679"/>
    </source>
</evidence>
<dbReference type="SUPFAM" id="SSF48452">
    <property type="entry name" value="TPR-like"/>
    <property type="match status" value="2"/>
</dbReference>
<dbReference type="SMART" id="SM00220">
    <property type="entry name" value="S_TKc"/>
    <property type="match status" value="1"/>
</dbReference>
<evidence type="ECO:0000259" key="6">
    <source>
        <dbReference type="PROSITE" id="PS50011"/>
    </source>
</evidence>
<dbReference type="EC" id="2.7.11.1" evidence="7"/>
<protein>
    <submittedName>
        <fullName evidence="7">Serine/threonine-protein kinase</fullName>
        <ecNumber evidence="7">2.7.11.1</ecNumber>
    </submittedName>
</protein>
<dbReference type="Gene3D" id="1.10.510.10">
    <property type="entry name" value="Transferase(Phosphotransferase) domain 1"/>
    <property type="match status" value="1"/>
</dbReference>
<keyword evidence="2 5" id="KW-0547">Nucleotide-binding</keyword>
<dbReference type="EMBL" id="JBDPZD010000002">
    <property type="protein sequence ID" value="MEO3691875.1"/>
    <property type="molecule type" value="Genomic_DNA"/>
</dbReference>
<dbReference type="InterPro" id="IPR017441">
    <property type="entry name" value="Protein_kinase_ATP_BS"/>
</dbReference>
<keyword evidence="4 5" id="KW-0067">ATP-binding</keyword>
<evidence type="ECO:0000313" key="7">
    <source>
        <dbReference type="EMBL" id="MEO3691875.1"/>
    </source>
</evidence>
<dbReference type="PROSITE" id="PS00107">
    <property type="entry name" value="PROTEIN_KINASE_ATP"/>
    <property type="match status" value="1"/>
</dbReference>
<proteinExistence type="predicted"/>
<name>A0ABV0G2D6_9BURK</name>
<gene>
    <name evidence="7" type="ORF">ABDJ85_10370</name>
</gene>
<dbReference type="RefSeq" id="WP_347704684.1">
    <property type="nucleotide sequence ID" value="NZ_JBDPZD010000002.1"/>
</dbReference>
<evidence type="ECO:0000313" key="8">
    <source>
        <dbReference type="Proteomes" id="UP001495147"/>
    </source>
</evidence>
<keyword evidence="8" id="KW-1185">Reference proteome</keyword>
<dbReference type="PROSITE" id="PS00108">
    <property type="entry name" value="PROTEIN_KINASE_ST"/>
    <property type="match status" value="1"/>
</dbReference>
<dbReference type="Gene3D" id="3.30.200.20">
    <property type="entry name" value="Phosphorylase Kinase, domain 1"/>
    <property type="match status" value="1"/>
</dbReference>
<evidence type="ECO:0000256" key="5">
    <source>
        <dbReference type="PROSITE-ProRule" id="PRU10141"/>
    </source>
</evidence>
<dbReference type="InterPro" id="IPR011009">
    <property type="entry name" value="Kinase-like_dom_sf"/>
</dbReference>